<dbReference type="RefSeq" id="WP_311594121.1">
    <property type="nucleotide sequence ID" value="NZ_JAVRHV010000007.1"/>
</dbReference>
<keyword evidence="3" id="KW-1185">Reference proteome</keyword>
<evidence type="ECO:0000259" key="1">
    <source>
        <dbReference type="Pfam" id="PF09423"/>
    </source>
</evidence>
<dbReference type="SUPFAM" id="SSF56300">
    <property type="entry name" value="Metallo-dependent phosphatases"/>
    <property type="match status" value="1"/>
</dbReference>
<dbReference type="EMBL" id="JAVRHV010000007">
    <property type="protein sequence ID" value="MDT0554037.1"/>
    <property type="molecule type" value="Genomic_DNA"/>
</dbReference>
<dbReference type="Gene3D" id="3.60.21.70">
    <property type="entry name" value="PhoD-like phosphatase"/>
    <property type="match status" value="1"/>
</dbReference>
<gene>
    <name evidence="2" type="ORF">RM519_12315</name>
</gene>
<dbReference type="PROSITE" id="PS51257">
    <property type="entry name" value="PROKAR_LIPOPROTEIN"/>
    <property type="match status" value="1"/>
</dbReference>
<dbReference type="CDD" id="cd00063">
    <property type="entry name" value="FN3"/>
    <property type="match status" value="1"/>
</dbReference>
<organism evidence="2 3">
    <name type="scientific">Urechidicola vernalis</name>
    <dbReference type="NCBI Taxonomy" id="3075600"/>
    <lineage>
        <taxon>Bacteria</taxon>
        <taxon>Pseudomonadati</taxon>
        <taxon>Bacteroidota</taxon>
        <taxon>Flavobacteriia</taxon>
        <taxon>Flavobacteriales</taxon>
        <taxon>Flavobacteriaceae</taxon>
        <taxon>Urechidicola</taxon>
    </lineage>
</organism>
<feature type="domain" description="PhoD-like phosphatase metallophosphatase" evidence="1">
    <location>
        <begin position="304"/>
        <end position="436"/>
    </location>
</feature>
<dbReference type="PANTHER" id="PTHR43606:SF1">
    <property type="entry name" value="PHOD-LIKE PHOSPHATASE METALLOPHOSPHATASE DOMAIN-CONTAINING PROTEIN"/>
    <property type="match status" value="1"/>
</dbReference>
<dbReference type="InterPro" id="IPR018946">
    <property type="entry name" value="PhoD-like_MPP"/>
</dbReference>
<dbReference type="PANTHER" id="PTHR43606">
    <property type="entry name" value="PHOSPHATASE, PUTATIVE (AFU_ORTHOLOGUE AFUA_6G08710)-RELATED"/>
    <property type="match status" value="1"/>
</dbReference>
<sequence length="492" mass="56953">MNRCVFNKSKFWYLIFVLILVSCDTLRETNGPFFGNGIHNGWADQNSIVIWTRLTKNAERNTKGTPFIAMKREKLNQYDAEGFDDEIYAAQMPEGKTLENMLDACPGTSGEVKLTYFPLGNEEDKIATDWVAVANDKNFTTQWKLENLRPGTNYAVQIEARKDENSAISDTVTGAFKTAPETESTDDINFSIVTCHDYLRKDDPDGHLIYKALEDLNPDFYVHTGDIEYYDKMQPYAMTEELMRFKWDRLFGLPLQREFWSNHTTYYMKDDHDILRNDAYPGMHYGSVTFERGQEIFDKEQFPTHDKFYKTIRWSKDVQVWITESRNYRSQNDMPDGPGKTIFGAEQKAWLFKTLQESDATFKIIINANPILGPDRIKKYDSYANKAFKTEADEIRSFLNEFDNVYLVNGDRHWQYVTHLEGTNLWEFGCGAGSDKHASGWNPNDKRPEHKFLRVKGGFLQGNVSRTEGNPTLKLQLMDVGGNVVFEKKFVK</sequence>
<evidence type="ECO:0000313" key="3">
    <source>
        <dbReference type="Proteomes" id="UP001252186"/>
    </source>
</evidence>
<dbReference type="Pfam" id="PF09423">
    <property type="entry name" value="PhoD"/>
    <property type="match status" value="1"/>
</dbReference>
<name>A0ABU2Y7M9_9FLAO</name>
<dbReference type="InterPro" id="IPR003961">
    <property type="entry name" value="FN3_dom"/>
</dbReference>
<dbReference type="InterPro" id="IPR038607">
    <property type="entry name" value="PhoD-like_sf"/>
</dbReference>
<proteinExistence type="predicted"/>
<comment type="caution">
    <text evidence="2">The sequence shown here is derived from an EMBL/GenBank/DDBJ whole genome shotgun (WGS) entry which is preliminary data.</text>
</comment>
<dbReference type="Gene3D" id="2.60.40.380">
    <property type="entry name" value="Purple acid phosphatase-like, N-terminal"/>
    <property type="match status" value="1"/>
</dbReference>
<protein>
    <submittedName>
        <fullName evidence="2">Alkaline phosphatase D family protein</fullName>
    </submittedName>
</protein>
<reference evidence="2 3" key="1">
    <citation type="submission" date="2023-09" db="EMBL/GenBank/DDBJ databases">
        <authorList>
            <person name="Rey-Velasco X."/>
        </authorList>
    </citation>
    <scope>NUCLEOTIDE SEQUENCE [LARGE SCALE GENOMIC DNA]</scope>
    <source>
        <strain evidence="2 3">P050</strain>
    </source>
</reference>
<dbReference type="Proteomes" id="UP001252186">
    <property type="component" value="Unassembled WGS sequence"/>
</dbReference>
<evidence type="ECO:0000313" key="2">
    <source>
        <dbReference type="EMBL" id="MDT0554037.1"/>
    </source>
</evidence>
<dbReference type="InterPro" id="IPR052900">
    <property type="entry name" value="Phospholipid_Metab_Enz"/>
</dbReference>
<accession>A0ABU2Y7M9</accession>
<dbReference type="InterPro" id="IPR029052">
    <property type="entry name" value="Metallo-depent_PP-like"/>
</dbReference>